<dbReference type="InterPro" id="IPR008767">
    <property type="entry name" value="Phage_SPP1_head-tail_adaptor"/>
</dbReference>
<dbReference type="Pfam" id="PF05521">
    <property type="entry name" value="Phage_HCP"/>
    <property type="match status" value="1"/>
</dbReference>
<dbReference type="InterPro" id="IPR038666">
    <property type="entry name" value="SSP1_head-tail_sf"/>
</dbReference>
<gene>
    <name evidence="1" type="ORF">LCGC14_0424530</name>
</gene>
<dbReference type="Gene3D" id="2.40.10.270">
    <property type="entry name" value="Bacteriophage SPP1 head-tail adaptor protein"/>
    <property type="match status" value="1"/>
</dbReference>
<protein>
    <recommendedName>
        <fullName evidence="2">Phage head-tail adaptor</fullName>
    </recommendedName>
</protein>
<evidence type="ECO:0000313" key="1">
    <source>
        <dbReference type="EMBL" id="KKN71036.1"/>
    </source>
</evidence>
<accession>A0A0F9VBV1</accession>
<reference evidence="1" key="1">
    <citation type="journal article" date="2015" name="Nature">
        <title>Complex archaea that bridge the gap between prokaryotes and eukaryotes.</title>
        <authorList>
            <person name="Spang A."/>
            <person name="Saw J.H."/>
            <person name="Jorgensen S.L."/>
            <person name="Zaremba-Niedzwiedzka K."/>
            <person name="Martijn J."/>
            <person name="Lind A.E."/>
            <person name="van Eijk R."/>
            <person name="Schleper C."/>
            <person name="Guy L."/>
            <person name="Ettema T.J."/>
        </authorList>
    </citation>
    <scope>NUCLEOTIDE SEQUENCE</scope>
</reference>
<proteinExistence type="predicted"/>
<dbReference type="NCBIfam" id="TIGR01563">
    <property type="entry name" value="gp16_SPP1"/>
    <property type="match status" value="1"/>
</dbReference>
<dbReference type="AlphaFoldDB" id="A0A0F9VBV1"/>
<name>A0A0F9VBV1_9ZZZZ</name>
<comment type="caution">
    <text evidence="1">The sequence shown here is derived from an EMBL/GenBank/DDBJ whole genome shotgun (WGS) entry which is preliminary data.</text>
</comment>
<dbReference type="EMBL" id="LAZR01000391">
    <property type="protein sequence ID" value="KKN71036.1"/>
    <property type="molecule type" value="Genomic_DNA"/>
</dbReference>
<evidence type="ECO:0008006" key="2">
    <source>
        <dbReference type="Google" id="ProtNLM"/>
    </source>
</evidence>
<sequence length="113" mass="12896">MLDNRNIQAGSLHHRAELQKKVIVEDAIGGDSVTWVKDRDLWCHIQEDSGRMTQEAMQREEQIMTKIFARFNADLETGKRIVHDSKTYTIKAVLRAGLRKEFVVILADEGVSS</sequence>
<organism evidence="1">
    <name type="scientific">marine sediment metagenome</name>
    <dbReference type="NCBI Taxonomy" id="412755"/>
    <lineage>
        <taxon>unclassified sequences</taxon>
        <taxon>metagenomes</taxon>
        <taxon>ecological metagenomes</taxon>
    </lineage>
</organism>